<dbReference type="PROSITE" id="PS00455">
    <property type="entry name" value="AMP_BINDING"/>
    <property type="match status" value="1"/>
</dbReference>
<dbReference type="EMBL" id="AZRA01000052">
    <property type="protein sequence ID" value="KDB52282.1"/>
    <property type="molecule type" value="Genomic_DNA"/>
</dbReference>
<comment type="caution">
    <text evidence="3">The sequence shown here is derived from an EMBL/GenBank/DDBJ whole genome shotgun (WGS) entry which is preliminary data.</text>
</comment>
<dbReference type="PANTHER" id="PTHR43201:SF8">
    <property type="entry name" value="ACYL-COA SYNTHETASE FAMILY MEMBER 3"/>
    <property type="match status" value="1"/>
</dbReference>
<comment type="similarity">
    <text evidence="1">Belongs to the ATP-dependent AMP-binding enzyme family.</text>
</comment>
<evidence type="ECO:0000313" key="4">
    <source>
        <dbReference type="Proteomes" id="UP000026714"/>
    </source>
</evidence>
<dbReference type="Pfam" id="PF23562">
    <property type="entry name" value="AMP-binding_C_3"/>
    <property type="match status" value="1"/>
</dbReference>
<dbReference type="InterPro" id="IPR020845">
    <property type="entry name" value="AMP-binding_CS"/>
</dbReference>
<dbReference type="GO" id="GO:0031956">
    <property type="term" value="F:medium-chain fatty acid-CoA ligase activity"/>
    <property type="evidence" value="ECO:0007669"/>
    <property type="project" value="TreeGrafter"/>
</dbReference>
<dbReference type="InterPro" id="IPR000873">
    <property type="entry name" value="AMP-dep_synth/lig_dom"/>
</dbReference>
<name>A0A059KLC0_9BURK</name>
<sequence length="601" mass="65856">MDLMLFDDAAALAPPRVLREDLPGGGFILRSPEALQPFVRCIGEWLEHWAQTTPDAVFLAERDATGGWRQLTYRQTRDAVGRLAQAQLDLNLPADKPVVILSDNSVDHALLILATMHLGRVACTVSSAYCRLTQDFTKIHAILDALDPALVYAVDPGVYGPPVRAWKRAVPVVFSQNAAAFDGARSFASLLDREESPAVMAAFAAIRPEWPAKYLLTSGSTGVPKVVVNSHRMLCANQKQIAQAWPFLTRHQLRLLDWLPWSHTFGGNHNFHMVLAHGGSLWVDEGRPVPGLIEKTVANLREVRPNFHFNVPRGFDMLLPYLEADEALARDVIENLEGVFYAGAALPQSLWTRLDAVVAKVRNRPLWFTSSWGATETAPAVTSVHWRIDRAGCIGLPLPGVELKLLPNGGKLEIRVRGPNIFSEYRHAPEVTAKAFDADGFYCIGDAAKLLDETRPERGIVFDGRVAEDFKLMSGTWVSVGTLRVRAVTALAPHVADVVVTGHGREEIGLLVFPTPQAKALPRAELEAHLRAGLHALQAEGGGSSQTPTRALILDEPPSVDAGEITDKGYINQRAVLARRAEAVERLERGGPEVLHPQPRN</sequence>
<reference evidence="3 4" key="1">
    <citation type="journal article" date="2014" name="FEMS Microbiol. Ecol.">
        <title>Sphaerotilus natans encrusted with nanoball-shaped Fe(III) oxide minerals formed by nitrate-reducing mixotrophic Fe(II) oxidation.</title>
        <authorList>
            <person name="Park S."/>
            <person name="Kim D.H."/>
            <person name="Lee J.H."/>
            <person name="Hur H.G."/>
        </authorList>
    </citation>
    <scope>NUCLEOTIDE SEQUENCE [LARGE SCALE GENOMIC DNA]</scope>
    <source>
        <strain evidence="3 4">DSM 6575</strain>
    </source>
</reference>
<dbReference type="Pfam" id="PF00501">
    <property type="entry name" value="AMP-binding"/>
    <property type="match status" value="1"/>
</dbReference>
<evidence type="ECO:0000259" key="2">
    <source>
        <dbReference type="Pfam" id="PF00501"/>
    </source>
</evidence>
<dbReference type="eggNOG" id="COG0318">
    <property type="taxonomic scope" value="Bacteria"/>
</dbReference>
<dbReference type="PATRIC" id="fig|1286631.3.peg.2068"/>
<feature type="domain" description="AMP-dependent synthetase/ligase" evidence="2">
    <location>
        <begin position="46"/>
        <end position="425"/>
    </location>
</feature>
<dbReference type="PANTHER" id="PTHR43201">
    <property type="entry name" value="ACYL-COA SYNTHETASE"/>
    <property type="match status" value="1"/>
</dbReference>
<evidence type="ECO:0000313" key="3">
    <source>
        <dbReference type="EMBL" id="KDB52282.1"/>
    </source>
</evidence>
<keyword evidence="3" id="KW-0436">Ligase</keyword>
<evidence type="ECO:0000256" key="1">
    <source>
        <dbReference type="ARBA" id="ARBA00006432"/>
    </source>
</evidence>
<dbReference type="InterPro" id="IPR042099">
    <property type="entry name" value="ANL_N_sf"/>
</dbReference>
<accession>A0A059KLC0</accession>
<dbReference type="RefSeq" id="WP_037481568.1">
    <property type="nucleotide sequence ID" value="NZ_AZRA01000052.1"/>
</dbReference>
<dbReference type="GO" id="GO:0006631">
    <property type="term" value="P:fatty acid metabolic process"/>
    <property type="evidence" value="ECO:0007669"/>
    <property type="project" value="TreeGrafter"/>
</dbReference>
<gene>
    <name evidence="3" type="ORF">X805_21040</name>
</gene>
<organism evidence="3 4">
    <name type="scientific">Sphaerotilus natans subsp. natans DSM 6575</name>
    <dbReference type="NCBI Taxonomy" id="1286631"/>
    <lineage>
        <taxon>Bacteria</taxon>
        <taxon>Pseudomonadati</taxon>
        <taxon>Pseudomonadota</taxon>
        <taxon>Betaproteobacteria</taxon>
        <taxon>Burkholderiales</taxon>
        <taxon>Sphaerotilaceae</taxon>
        <taxon>Sphaerotilus</taxon>
    </lineage>
</organism>
<dbReference type="AlphaFoldDB" id="A0A059KLC0"/>
<keyword evidence="4" id="KW-1185">Reference proteome</keyword>
<dbReference type="Proteomes" id="UP000026714">
    <property type="component" value="Unassembled WGS sequence"/>
</dbReference>
<dbReference type="Gene3D" id="3.40.50.12780">
    <property type="entry name" value="N-terminal domain of ligase-like"/>
    <property type="match status" value="1"/>
</dbReference>
<protein>
    <submittedName>
        <fullName evidence="3">Acyl-CoA synthetase (AMP-forming)/AMP-acid ligase II</fullName>
    </submittedName>
</protein>
<proteinExistence type="inferred from homology"/>
<dbReference type="STRING" id="34103.SAMN05421778_12060"/>
<dbReference type="SUPFAM" id="SSF56801">
    <property type="entry name" value="Acetyl-CoA synthetase-like"/>
    <property type="match status" value="1"/>
</dbReference>